<dbReference type="GO" id="GO:0016491">
    <property type="term" value="F:oxidoreductase activity"/>
    <property type="evidence" value="ECO:0007669"/>
    <property type="project" value="InterPro"/>
</dbReference>
<dbReference type="NCBIfam" id="TIGR03605">
    <property type="entry name" value="antibiot_sagB"/>
    <property type="match status" value="1"/>
</dbReference>
<dbReference type="InterPro" id="IPR020051">
    <property type="entry name" value="SagB-type_dehydrogenase"/>
</dbReference>
<feature type="domain" description="Nitroreductase" evidence="2">
    <location>
        <begin position="100"/>
        <end position="235"/>
    </location>
</feature>
<reference evidence="3 4" key="1">
    <citation type="submission" date="2019-05" db="EMBL/GenBank/DDBJ databases">
        <title>We sequenced the genome of Paenibacillus hemerocallicola KCTC 33185 for further insight into its adaptation and study the phylogeny of Paenibacillus.</title>
        <authorList>
            <person name="Narsing Rao M.P."/>
        </authorList>
    </citation>
    <scope>NUCLEOTIDE SEQUENCE [LARGE SCALE GENOMIC DNA]</scope>
    <source>
        <strain evidence="3 4">KCTC 33185</strain>
    </source>
</reference>
<dbReference type="Proteomes" id="UP000307943">
    <property type="component" value="Unassembled WGS sequence"/>
</dbReference>
<dbReference type="OrthoDB" id="9801593at2"/>
<keyword evidence="4" id="KW-1185">Reference proteome</keyword>
<sequence length="525" mass="59114">MSLESFLHNLHAKPSQSRPPDWEVDWADAPLKYKLYRGLPTVSLSPEVPLALGSRNMSGKPDLTGIGHMLWYIYGLTQMSHSCAADPMHQTASPLQMHRRFVPSGGGLYPNEIYVYLKTKDAPDGIYHYDAAHHRLILLRQGDFDSFLARALGNRCKVSACFGTIFVSTVFWRNYYKYNDFSYRLQGLDAGVLIGQSLEVAERFGFAARVYFQFLDRAVNHLLGLSDREESVYAVIPLSMEAATTWFSDRSGGIGDVRAAELCRELEAVRHNHYVRSRKIKPYPMLIQMNEASMIEFPEAFRQIGTVPDADSGVRATYLPRADSLMYDLAAICRKRYSPESEFVLNPITSAQVGALLHDATASCKYRNDLDGPHENFISRVLLYVCTSKVEGVPDGSYRYDAVTHALRRIYSGDHRARLQQGMYLDNVNLFQVPLCLHVTGNKDFFKPELGYRGYRIQQMEAGILVQRLLLAASAVGWGGRPLLGFNADNCDEIYKIAPQRKTSLIQIPIGPYRSCSRLEGGLHA</sequence>
<dbReference type="CDD" id="cd02142">
    <property type="entry name" value="McbC_SagB-like_oxidoreductase"/>
    <property type="match status" value="2"/>
</dbReference>
<dbReference type="PANTHER" id="PTHR43745:SF2">
    <property type="entry name" value="NITROREDUCTASE MJ1384-RELATED"/>
    <property type="match status" value="1"/>
</dbReference>
<feature type="region of interest" description="Disordered" evidence="1">
    <location>
        <begin position="1"/>
        <end position="21"/>
    </location>
</feature>
<proteinExistence type="predicted"/>
<dbReference type="InterPro" id="IPR029479">
    <property type="entry name" value="Nitroreductase"/>
</dbReference>
<dbReference type="SUPFAM" id="SSF55469">
    <property type="entry name" value="FMN-dependent nitroreductase-like"/>
    <property type="match status" value="2"/>
</dbReference>
<dbReference type="EMBL" id="VDCQ01000015">
    <property type="protein sequence ID" value="TNJ65871.1"/>
    <property type="molecule type" value="Genomic_DNA"/>
</dbReference>
<dbReference type="PANTHER" id="PTHR43745">
    <property type="entry name" value="NITROREDUCTASE MJ1384-RELATED"/>
    <property type="match status" value="1"/>
</dbReference>
<organism evidence="3 4">
    <name type="scientific">Paenibacillus hemerocallicola</name>
    <dbReference type="NCBI Taxonomy" id="1172614"/>
    <lineage>
        <taxon>Bacteria</taxon>
        <taxon>Bacillati</taxon>
        <taxon>Bacillota</taxon>
        <taxon>Bacilli</taxon>
        <taxon>Bacillales</taxon>
        <taxon>Paenibacillaceae</taxon>
        <taxon>Paenibacillus</taxon>
    </lineage>
</organism>
<dbReference type="AlphaFoldDB" id="A0A5C4TA66"/>
<evidence type="ECO:0000313" key="3">
    <source>
        <dbReference type="EMBL" id="TNJ65871.1"/>
    </source>
</evidence>
<gene>
    <name evidence="3" type="ORF">FE784_13205</name>
</gene>
<protein>
    <submittedName>
        <fullName evidence="3">SagB/ThcOx family dehydrogenase</fullName>
    </submittedName>
</protein>
<evidence type="ECO:0000259" key="2">
    <source>
        <dbReference type="Pfam" id="PF00881"/>
    </source>
</evidence>
<comment type="caution">
    <text evidence="3">The sequence shown here is derived from an EMBL/GenBank/DDBJ whole genome shotgun (WGS) entry which is preliminary data.</text>
</comment>
<dbReference type="InterPro" id="IPR052544">
    <property type="entry name" value="Bacteriocin_Proc_Enz"/>
</dbReference>
<dbReference type="Pfam" id="PF00881">
    <property type="entry name" value="Nitroreductase"/>
    <property type="match status" value="2"/>
</dbReference>
<dbReference type="RefSeq" id="WP_139602671.1">
    <property type="nucleotide sequence ID" value="NZ_VDCQ01000015.1"/>
</dbReference>
<dbReference type="InterPro" id="IPR000415">
    <property type="entry name" value="Nitroreductase-like"/>
</dbReference>
<dbReference type="Gene3D" id="3.40.109.10">
    <property type="entry name" value="NADH Oxidase"/>
    <property type="match status" value="2"/>
</dbReference>
<feature type="domain" description="Nitroreductase" evidence="2">
    <location>
        <begin position="335"/>
        <end position="511"/>
    </location>
</feature>
<evidence type="ECO:0000313" key="4">
    <source>
        <dbReference type="Proteomes" id="UP000307943"/>
    </source>
</evidence>
<accession>A0A5C4TA66</accession>
<evidence type="ECO:0000256" key="1">
    <source>
        <dbReference type="SAM" id="MobiDB-lite"/>
    </source>
</evidence>
<name>A0A5C4TA66_9BACL</name>